<dbReference type="AlphaFoldDB" id="A0A4U5WB50"/>
<reference evidence="3 4" key="1">
    <citation type="submission" date="2019-04" db="EMBL/GenBank/DDBJ databases">
        <title>Streptomyces lasaliensis sp. nov., an Actinomycete isolated from soil which produces the polyether antibiotic lasalocid.</title>
        <authorList>
            <person name="Erwin G."/>
            <person name="Haber C."/>
        </authorList>
    </citation>
    <scope>NUCLEOTIDE SEQUENCE [LARGE SCALE GENOMIC DNA]</scope>
    <source>
        <strain evidence="3 4">X-537</strain>
    </source>
</reference>
<sequence length="182" mass="20426">MWWPCEWEAFGVAYQPSSSAAGSSLPPLSRPQLAEARRVRAVELLEEGASNAEIARAVGVCAESVRRWRRVWEQDGAPGLRRRSATGRPPKLDDAQVERVRAALEQGAQAHGFEADLWTLERVGTVVEKTTGVALSRASVWRLLTGRLGWSLQRPERRAVERDESEIARWIAHEWPRIKKGP</sequence>
<evidence type="ECO:0000313" key="2">
    <source>
        <dbReference type="EMBL" id="TKS96186.1"/>
    </source>
</evidence>
<dbReference type="SUPFAM" id="SSF46689">
    <property type="entry name" value="Homeodomain-like"/>
    <property type="match status" value="1"/>
</dbReference>
<dbReference type="OrthoDB" id="8479510at2"/>
<dbReference type="EMBL" id="SZNQ01000001">
    <property type="protein sequence ID" value="TKS98699.1"/>
    <property type="molecule type" value="Genomic_DNA"/>
</dbReference>
<evidence type="ECO:0000313" key="3">
    <source>
        <dbReference type="EMBL" id="TKS98699.1"/>
    </source>
</evidence>
<dbReference type="RefSeq" id="WP_137304609.1">
    <property type="nucleotide sequence ID" value="NZ_SZNQ01000003.1"/>
</dbReference>
<keyword evidence="4" id="KW-1185">Reference proteome</keyword>
<name>A0A4U5WB50_STRLS</name>
<dbReference type="EMBL" id="SZNQ01000003">
    <property type="protein sequence ID" value="TKS96186.1"/>
    <property type="molecule type" value="Genomic_DNA"/>
</dbReference>
<evidence type="ECO:0000259" key="1">
    <source>
        <dbReference type="Pfam" id="PF13592"/>
    </source>
</evidence>
<gene>
    <name evidence="3" type="ORF">E4U91_00095</name>
    <name evidence="2" type="ORF">E4U91_36240</name>
</gene>
<dbReference type="InterPro" id="IPR009057">
    <property type="entry name" value="Homeodomain-like_sf"/>
</dbReference>
<comment type="caution">
    <text evidence="3">The sequence shown here is derived from an EMBL/GenBank/DDBJ whole genome shotgun (WGS) entry which is preliminary data.</text>
</comment>
<dbReference type="Pfam" id="PF13592">
    <property type="entry name" value="HTH_33"/>
    <property type="match status" value="1"/>
</dbReference>
<feature type="domain" description="Winged helix-turn helix" evidence="1">
    <location>
        <begin position="115"/>
        <end position="173"/>
    </location>
</feature>
<accession>A0A4U5WB50</accession>
<protein>
    <submittedName>
        <fullName evidence="3">Transposase</fullName>
    </submittedName>
</protein>
<dbReference type="InterPro" id="IPR025959">
    <property type="entry name" value="Winged_HTH_dom"/>
</dbReference>
<evidence type="ECO:0000313" key="4">
    <source>
        <dbReference type="Proteomes" id="UP000305929"/>
    </source>
</evidence>
<organism evidence="3 4">
    <name type="scientific">Streptomyces lasalocidi</name>
    <name type="common">Streptomyces lasaliensis</name>
    <dbReference type="NCBI Taxonomy" id="324833"/>
    <lineage>
        <taxon>Bacteria</taxon>
        <taxon>Bacillati</taxon>
        <taxon>Actinomycetota</taxon>
        <taxon>Actinomycetes</taxon>
        <taxon>Kitasatosporales</taxon>
        <taxon>Streptomycetaceae</taxon>
        <taxon>Streptomyces</taxon>
    </lineage>
</organism>
<proteinExistence type="predicted"/>
<dbReference type="Proteomes" id="UP000305929">
    <property type="component" value="Unassembled WGS sequence"/>
</dbReference>
<dbReference type="Pfam" id="PF13551">
    <property type="entry name" value="HTH_29"/>
    <property type="match status" value="1"/>
</dbReference>